<feature type="region of interest" description="Disordered" evidence="1">
    <location>
        <begin position="403"/>
        <end position="461"/>
    </location>
</feature>
<proteinExistence type="predicted"/>
<name>A0A5C3QN26_9AGAR</name>
<feature type="region of interest" description="Disordered" evidence="1">
    <location>
        <begin position="248"/>
        <end position="289"/>
    </location>
</feature>
<feature type="region of interest" description="Disordered" evidence="1">
    <location>
        <begin position="588"/>
        <end position="635"/>
    </location>
</feature>
<protein>
    <recommendedName>
        <fullName evidence="4">Bromodomain associated domain-containing protein</fullName>
    </recommendedName>
</protein>
<dbReference type="STRING" id="1884261.A0A5C3QN26"/>
<feature type="region of interest" description="Disordered" evidence="1">
    <location>
        <begin position="197"/>
        <end position="219"/>
    </location>
</feature>
<keyword evidence="3" id="KW-1185">Reference proteome</keyword>
<dbReference type="CDD" id="cd00076">
    <property type="entry name" value="HFD_SF"/>
    <property type="match status" value="1"/>
</dbReference>
<feature type="compositionally biased region" description="Gly residues" evidence="1">
    <location>
        <begin position="592"/>
        <end position="622"/>
    </location>
</feature>
<feature type="compositionally biased region" description="Polar residues" evidence="1">
    <location>
        <begin position="451"/>
        <end position="461"/>
    </location>
</feature>
<evidence type="ECO:0000313" key="3">
    <source>
        <dbReference type="Proteomes" id="UP000305067"/>
    </source>
</evidence>
<accession>A0A5C3QN26</accession>
<dbReference type="AlphaFoldDB" id="A0A5C3QN26"/>
<evidence type="ECO:0008006" key="4">
    <source>
        <dbReference type="Google" id="ProtNLM"/>
    </source>
</evidence>
<feature type="region of interest" description="Disordered" evidence="1">
    <location>
        <begin position="517"/>
        <end position="568"/>
    </location>
</feature>
<evidence type="ECO:0000256" key="1">
    <source>
        <dbReference type="SAM" id="MobiDB-lite"/>
    </source>
</evidence>
<organism evidence="2 3">
    <name type="scientific">Pterulicium gracile</name>
    <dbReference type="NCBI Taxonomy" id="1884261"/>
    <lineage>
        <taxon>Eukaryota</taxon>
        <taxon>Fungi</taxon>
        <taxon>Dikarya</taxon>
        <taxon>Basidiomycota</taxon>
        <taxon>Agaricomycotina</taxon>
        <taxon>Agaricomycetes</taxon>
        <taxon>Agaricomycetidae</taxon>
        <taxon>Agaricales</taxon>
        <taxon>Pleurotineae</taxon>
        <taxon>Pterulaceae</taxon>
        <taxon>Pterulicium</taxon>
    </lineage>
</organism>
<dbReference type="GO" id="GO:0046982">
    <property type="term" value="F:protein heterodimerization activity"/>
    <property type="evidence" value="ECO:0007669"/>
    <property type="project" value="InterPro"/>
</dbReference>
<evidence type="ECO:0000313" key="2">
    <source>
        <dbReference type="EMBL" id="TFK99813.1"/>
    </source>
</evidence>
<dbReference type="EMBL" id="ML178831">
    <property type="protein sequence ID" value="TFK99813.1"/>
    <property type="molecule type" value="Genomic_DNA"/>
</dbReference>
<gene>
    <name evidence="2" type="ORF">BDV98DRAFT_622806</name>
</gene>
<dbReference type="Gene3D" id="1.10.20.10">
    <property type="entry name" value="Histone, subunit A"/>
    <property type="match status" value="1"/>
</dbReference>
<sequence>MESASHKILESVTQRTLHAHNFARSSTQASLLLTDLLSRYLTLLSSTCAKYAQHSGHGASISAYDAIAALDELGVSAEELGEYGRTEGVEYRRYTPHSARRREDIAEFRAHLMEGLTLERDAIRLTYAPYDESEQLEYDFEEDEDTPYMLVDEPEQPHASSSNTSPAPGDDPLADIALLASQSKSAFDPAAPWVPLRARPPPQLPPSPVSMPDDIDGEIPRKRQRLAGLGTRRDWDAPDHVPSFLPPFPVPAAAKPNPEGPPSQTPARMTTARQSTPAPLPPGSATVPPTTTQAVAIQPSSSDYNTRIPYSQSSLAHVPDWNLPSHPTLPFPPSSTQLPTPQTLPSLLKAYHHILTHRPTFPHPATAPSPLDALTQLSATATPARHRAAMAALMLIQNESRWDPGDLTHASPSPRSAPVGPSFPIPIPSSSQSPSLDSGANKLPQSFARPVTSSPTLPSKQTRIPDLARYILSPAVHARATKLGHPGMLVRGERRLWYGKGVPAPWNSASAGTSSAVASSANIGGGGGKSATAKGKERDTGGGGGQNGAQPNGILTNGNARKEEEGPRPVLPDAIMYATWEYQPKNFAEPLHGGGGGGFGGGTGSGGGGGGRMGRGGTGGNVRKGSGLRADSTSA</sequence>
<dbReference type="InterPro" id="IPR009072">
    <property type="entry name" value="Histone-fold"/>
</dbReference>
<feature type="compositionally biased region" description="Polar residues" evidence="1">
    <location>
        <begin position="265"/>
        <end position="277"/>
    </location>
</feature>
<dbReference type="OrthoDB" id="436852at2759"/>
<reference evidence="2 3" key="1">
    <citation type="journal article" date="2019" name="Nat. Ecol. Evol.">
        <title>Megaphylogeny resolves global patterns of mushroom evolution.</title>
        <authorList>
            <person name="Varga T."/>
            <person name="Krizsan K."/>
            <person name="Foldi C."/>
            <person name="Dima B."/>
            <person name="Sanchez-Garcia M."/>
            <person name="Sanchez-Ramirez S."/>
            <person name="Szollosi G.J."/>
            <person name="Szarkandi J.G."/>
            <person name="Papp V."/>
            <person name="Albert L."/>
            <person name="Andreopoulos W."/>
            <person name="Angelini C."/>
            <person name="Antonin V."/>
            <person name="Barry K.W."/>
            <person name="Bougher N.L."/>
            <person name="Buchanan P."/>
            <person name="Buyck B."/>
            <person name="Bense V."/>
            <person name="Catcheside P."/>
            <person name="Chovatia M."/>
            <person name="Cooper J."/>
            <person name="Damon W."/>
            <person name="Desjardin D."/>
            <person name="Finy P."/>
            <person name="Geml J."/>
            <person name="Haridas S."/>
            <person name="Hughes K."/>
            <person name="Justo A."/>
            <person name="Karasinski D."/>
            <person name="Kautmanova I."/>
            <person name="Kiss B."/>
            <person name="Kocsube S."/>
            <person name="Kotiranta H."/>
            <person name="LaButti K.M."/>
            <person name="Lechner B.E."/>
            <person name="Liimatainen K."/>
            <person name="Lipzen A."/>
            <person name="Lukacs Z."/>
            <person name="Mihaltcheva S."/>
            <person name="Morgado L.N."/>
            <person name="Niskanen T."/>
            <person name="Noordeloos M.E."/>
            <person name="Ohm R.A."/>
            <person name="Ortiz-Santana B."/>
            <person name="Ovrebo C."/>
            <person name="Racz N."/>
            <person name="Riley R."/>
            <person name="Savchenko A."/>
            <person name="Shiryaev A."/>
            <person name="Soop K."/>
            <person name="Spirin V."/>
            <person name="Szebenyi C."/>
            <person name="Tomsovsky M."/>
            <person name="Tulloss R.E."/>
            <person name="Uehling J."/>
            <person name="Grigoriev I.V."/>
            <person name="Vagvolgyi C."/>
            <person name="Papp T."/>
            <person name="Martin F.M."/>
            <person name="Miettinen O."/>
            <person name="Hibbett D.S."/>
            <person name="Nagy L.G."/>
        </authorList>
    </citation>
    <scope>NUCLEOTIDE SEQUENCE [LARGE SCALE GENOMIC DNA]</scope>
    <source>
        <strain evidence="2 3">CBS 309.79</strain>
    </source>
</reference>
<feature type="region of interest" description="Disordered" evidence="1">
    <location>
        <begin position="152"/>
        <end position="173"/>
    </location>
</feature>
<dbReference type="Proteomes" id="UP000305067">
    <property type="component" value="Unassembled WGS sequence"/>
</dbReference>
<feature type="compositionally biased region" description="Pro residues" evidence="1">
    <location>
        <begin position="198"/>
        <end position="209"/>
    </location>
</feature>